<feature type="coiled-coil region" evidence="1">
    <location>
        <begin position="179"/>
        <end position="213"/>
    </location>
</feature>
<dbReference type="Gene3D" id="1.20.900.10">
    <property type="entry name" value="Dbl homology (DH) domain"/>
    <property type="match status" value="1"/>
</dbReference>
<keyword evidence="5" id="KW-1185">Reference proteome</keyword>
<evidence type="ECO:0000313" key="4">
    <source>
        <dbReference type="EMBL" id="ORY40087.1"/>
    </source>
</evidence>
<dbReference type="STRING" id="329046.A0A1Y2BZN2"/>
<dbReference type="GO" id="GO:0005085">
    <property type="term" value="F:guanyl-nucleotide exchange factor activity"/>
    <property type="evidence" value="ECO:0007669"/>
    <property type="project" value="InterPro"/>
</dbReference>
<evidence type="ECO:0000256" key="1">
    <source>
        <dbReference type="SAM" id="Coils"/>
    </source>
</evidence>
<organism evidence="4 5">
    <name type="scientific">Rhizoclosmatium globosum</name>
    <dbReference type="NCBI Taxonomy" id="329046"/>
    <lineage>
        <taxon>Eukaryota</taxon>
        <taxon>Fungi</taxon>
        <taxon>Fungi incertae sedis</taxon>
        <taxon>Chytridiomycota</taxon>
        <taxon>Chytridiomycota incertae sedis</taxon>
        <taxon>Chytridiomycetes</taxon>
        <taxon>Chytridiales</taxon>
        <taxon>Chytriomycetaceae</taxon>
        <taxon>Rhizoclosmatium</taxon>
    </lineage>
</organism>
<dbReference type="OrthoDB" id="1594986at2759"/>
<dbReference type="GO" id="GO:0043332">
    <property type="term" value="C:mating projection tip"/>
    <property type="evidence" value="ECO:0007669"/>
    <property type="project" value="TreeGrafter"/>
</dbReference>
<dbReference type="GO" id="GO:0030010">
    <property type="term" value="P:establishment of cell polarity"/>
    <property type="evidence" value="ECO:0007669"/>
    <property type="project" value="TreeGrafter"/>
</dbReference>
<accession>A0A1Y2BZN2</accession>
<dbReference type="Pfam" id="PF15411">
    <property type="entry name" value="PH_10"/>
    <property type="match status" value="1"/>
</dbReference>
<dbReference type="AlphaFoldDB" id="A0A1Y2BZN2"/>
<dbReference type="Pfam" id="PF00621">
    <property type="entry name" value="RhoGEF"/>
    <property type="match status" value="1"/>
</dbReference>
<evidence type="ECO:0000256" key="2">
    <source>
        <dbReference type="SAM" id="MobiDB-lite"/>
    </source>
</evidence>
<reference evidence="4 5" key="1">
    <citation type="submission" date="2016-07" db="EMBL/GenBank/DDBJ databases">
        <title>Pervasive Adenine N6-methylation of Active Genes in Fungi.</title>
        <authorList>
            <consortium name="DOE Joint Genome Institute"/>
            <person name="Mondo S.J."/>
            <person name="Dannebaum R.O."/>
            <person name="Kuo R.C."/>
            <person name="Labutti K."/>
            <person name="Haridas S."/>
            <person name="Kuo A."/>
            <person name="Salamov A."/>
            <person name="Ahrendt S.R."/>
            <person name="Lipzen A."/>
            <person name="Sullivan W."/>
            <person name="Andreopoulos W.B."/>
            <person name="Clum A."/>
            <person name="Lindquist E."/>
            <person name="Daum C."/>
            <person name="Ramamoorthy G.K."/>
            <person name="Gryganskyi A."/>
            <person name="Culley D."/>
            <person name="Magnuson J.K."/>
            <person name="James T.Y."/>
            <person name="O'Malley M.A."/>
            <person name="Stajich J.E."/>
            <person name="Spatafora J.W."/>
            <person name="Visel A."/>
            <person name="Grigoriev I.V."/>
        </authorList>
    </citation>
    <scope>NUCLEOTIDE SEQUENCE [LARGE SCALE GENOMIC DNA]</scope>
    <source>
        <strain evidence="4 5">JEL800</strain>
    </source>
</reference>
<keyword evidence="1" id="KW-0175">Coiled coil</keyword>
<dbReference type="CDD" id="cd00160">
    <property type="entry name" value="RhoGEF"/>
    <property type="match status" value="1"/>
</dbReference>
<feature type="region of interest" description="Disordered" evidence="2">
    <location>
        <begin position="373"/>
        <end position="418"/>
    </location>
</feature>
<dbReference type="GO" id="GO:0005737">
    <property type="term" value="C:cytoplasm"/>
    <property type="evidence" value="ECO:0007669"/>
    <property type="project" value="TreeGrafter"/>
</dbReference>
<protein>
    <submittedName>
        <fullName evidence="4">Dbl homology domain-containing protein</fullName>
    </submittedName>
</protein>
<feature type="compositionally biased region" description="Polar residues" evidence="2">
    <location>
        <begin position="378"/>
        <end position="402"/>
    </location>
</feature>
<dbReference type="PROSITE" id="PS50010">
    <property type="entry name" value="DH_2"/>
    <property type="match status" value="1"/>
</dbReference>
<dbReference type="InterPro" id="IPR035899">
    <property type="entry name" value="DBL_dom_sf"/>
</dbReference>
<dbReference type="SMART" id="SM00325">
    <property type="entry name" value="RhoGEF"/>
    <property type="match status" value="1"/>
</dbReference>
<dbReference type="GO" id="GO:0005634">
    <property type="term" value="C:nucleus"/>
    <property type="evidence" value="ECO:0007669"/>
    <property type="project" value="TreeGrafter"/>
</dbReference>
<dbReference type="PANTHER" id="PTHR47339:SF1">
    <property type="entry name" value="CELL DIVISION CONTROL PROTEIN 24"/>
    <property type="match status" value="1"/>
</dbReference>
<dbReference type="Proteomes" id="UP000193642">
    <property type="component" value="Unassembled WGS sequence"/>
</dbReference>
<evidence type="ECO:0000313" key="5">
    <source>
        <dbReference type="Proteomes" id="UP000193642"/>
    </source>
</evidence>
<dbReference type="GO" id="GO:0031106">
    <property type="term" value="P:septin ring organization"/>
    <property type="evidence" value="ECO:0007669"/>
    <property type="project" value="TreeGrafter"/>
</dbReference>
<dbReference type="InterPro" id="IPR000219">
    <property type="entry name" value="DH_dom"/>
</dbReference>
<name>A0A1Y2BZN2_9FUNG</name>
<evidence type="ECO:0000259" key="3">
    <source>
        <dbReference type="PROSITE" id="PS50010"/>
    </source>
</evidence>
<dbReference type="InterPro" id="IPR053026">
    <property type="entry name" value="CDC42_GEF"/>
</dbReference>
<dbReference type="PANTHER" id="PTHR47339">
    <property type="entry name" value="CELL DIVISION CONTROL PROTEIN 24"/>
    <property type="match status" value="1"/>
</dbReference>
<feature type="domain" description="DH" evidence="3">
    <location>
        <begin position="22"/>
        <end position="196"/>
    </location>
</feature>
<comment type="caution">
    <text evidence="4">The sequence shown here is derived from an EMBL/GenBank/DDBJ whole genome shotgun (WGS) entry which is preliminary data.</text>
</comment>
<sequence>MPSTVPGTTANESAKEIKEKDARTPLLNELIKTERDFVQSLEQLYEYQMELLSIRTLSFDIGTTLFANLSELIEFQRGFLDEMEVELGLGPGNQRIGGLFLRHEAAFQVYYPFCRNYQNAINVILMEGEQLRALEHIIASQQLQSYLIKPLQRLMRYPMLLKELIKLTDPNTYPYMEELNKAADAVKKITETLNELQRKDENARIKIDFLERLEDSKDLKTNDLGTSFVSWPRAKGSSGGLRSPGRIHTFTLRGNIEIKSIIKVEDTSDSKSGSYSIKVHWQDSTEPEPVKFSLICLNGEQVKLWKDRINKQVEYQKSIPPVPLRRKNSENLFYASSRSFSNPHNQSAFFNDGYGQRNDIPQIPQIPPQFQARARGYSHSSAAVSPNSPYSPQGMGSPNGTPSMPPMRRESGASGFNSKLPIPNATVYNVPIPSVSASGQPPTILVTTEPRRIDNTSTPGFDAFQQLQQAVPATLATATTPASSIYLWILVLCQNPCTHRKHCSCCGDAIKEASLLELHARIDRKMAMQRLGYQFTEMTAKEEVDGEWILVRELVTDKDVVAAIAQSNGTINVFLS</sequence>
<dbReference type="SUPFAM" id="SSF48065">
    <property type="entry name" value="DBL homology domain (DH-domain)"/>
    <property type="match status" value="1"/>
</dbReference>
<proteinExistence type="predicted"/>
<dbReference type="GO" id="GO:0000935">
    <property type="term" value="C:division septum"/>
    <property type="evidence" value="ECO:0007669"/>
    <property type="project" value="TreeGrafter"/>
</dbReference>
<dbReference type="EMBL" id="MCGO01000036">
    <property type="protein sequence ID" value="ORY40087.1"/>
    <property type="molecule type" value="Genomic_DNA"/>
</dbReference>
<gene>
    <name evidence="4" type="ORF">BCR33DRAFT_852843</name>
</gene>